<dbReference type="KEGG" id="dcr:108218599"/>
<dbReference type="PROSITE" id="PS50985">
    <property type="entry name" value="GRAS"/>
    <property type="match status" value="1"/>
</dbReference>
<dbReference type="InterPro" id="IPR005202">
    <property type="entry name" value="TF_GRAS"/>
</dbReference>
<evidence type="ECO:0000256" key="2">
    <source>
        <dbReference type="ARBA" id="ARBA00023163"/>
    </source>
</evidence>
<name>A0A165YZC8_DAUCS</name>
<keyword evidence="2" id="KW-0804">Transcription</keyword>
<dbReference type="OrthoDB" id="593669at2759"/>
<proteinExistence type="inferred from homology"/>
<dbReference type="EMBL" id="LNRQ01000004">
    <property type="protein sequence ID" value="KZM99426.1"/>
    <property type="molecule type" value="Genomic_DNA"/>
</dbReference>
<evidence type="ECO:0000256" key="1">
    <source>
        <dbReference type="ARBA" id="ARBA00023015"/>
    </source>
</evidence>
<feature type="region of interest" description="SAW" evidence="3">
    <location>
        <begin position="474"/>
        <end position="548"/>
    </location>
</feature>
<dbReference type="Gramene" id="KZM99426">
    <property type="protein sequence ID" value="KZM99426"/>
    <property type="gene ID" value="DCAR_013212"/>
</dbReference>
<keyword evidence="1" id="KW-0805">Transcription regulation</keyword>
<comment type="caution">
    <text evidence="4">The sequence shown here is derived from an EMBL/GenBank/DDBJ whole genome shotgun (WGS) entry which is preliminary data.</text>
</comment>
<sequence>MTNYYSMQSSQDQQYFYQSGRFYNEPAHEFESQLWNHHQYLDDNLWLDDSSQEMQVSGKASQSYGTPETATAIGGYTGTNFVVSRSANGSPVSGESSQTYPSVVNHSPGNNIYNSQVSDSFYMGDFVNLKHKIKEIETAMLGPESDTEMSADISLFGAQSEMSSEKDYVNQMIAIISNGDIKEVLVNCAKAVADNDLLTAEWLISELRPMVSVSGNPLQRLGAYMLEGLVARLSSSGNSICKTLKCKEPTSSELFSYMNVLYEICPYFKFGYMSANGAIAEAMKDENSIHIIDIQIGEGAQWFTLIQALAARPGGPPRIRITGIADASLDYVRGGGLDIVGQRLSSLADSCKVPFEFNAATISGSDIDSIKILPGEAIAVNFAFILHHIPDESVGTVNHRDKILRFAKSLSPKVVTVVEQEANTNTLFMPRFLESMNYHMAIFESIDVTLPRDHKQRISVEQHCFARDIVNTVACEGAERVERQELLEKWRSRFIEAGFKPYPLSSYVNATIKSLLENYNECYTLKEKDGALYLGWLKQNLVAASAWR</sequence>
<dbReference type="Pfam" id="PF03514">
    <property type="entry name" value="GRAS"/>
    <property type="match status" value="1"/>
</dbReference>
<organism evidence="4">
    <name type="scientific">Daucus carota subsp. sativus</name>
    <name type="common">Carrot</name>
    <dbReference type="NCBI Taxonomy" id="79200"/>
    <lineage>
        <taxon>Eukaryota</taxon>
        <taxon>Viridiplantae</taxon>
        <taxon>Streptophyta</taxon>
        <taxon>Embryophyta</taxon>
        <taxon>Tracheophyta</taxon>
        <taxon>Spermatophyta</taxon>
        <taxon>Magnoliopsida</taxon>
        <taxon>eudicotyledons</taxon>
        <taxon>Gunneridae</taxon>
        <taxon>Pentapetalae</taxon>
        <taxon>asterids</taxon>
        <taxon>campanulids</taxon>
        <taxon>Apiales</taxon>
        <taxon>Apiaceae</taxon>
        <taxon>Apioideae</taxon>
        <taxon>Scandiceae</taxon>
        <taxon>Daucinae</taxon>
        <taxon>Daucus</taxon>
        <taxon>Daucus sect. Daucus</taxon>
    </lineage>
</organism>
<evidence type="ECO:0000313" key="4">
    <source>
        <dbReference type="EMBL" id="KZM99426.1"/>
    </source>
</evidence>
<reference evidence="4" key="1">
    <citation type="journal article" date="2016" name="Nat. Genet.">
        <title>A high-quality carrot genome assembly provides new insights into carotenoid accumulation and asterid genome evolution.</title>
        <authorList>
            <person name="Iorizzo M."/>
            <person name="Ellison S."/>
            <person name="Senalik D."/>
            <person name="Zeng P."/>
            <person name="Satapoomin P."/>
            <person name="Huang J."/>
            <person name="Bowman M."/>
            <person name="Iovene M."/>
            <person name="Sanseverino W."/>
            <person name="Cavagnaro P."/>
            <person name="Yildiz M."/>
            <person name="Macko-Podgorni A."/>
            <person name="Moranska E."/>
            <person name="Grzebelus E."/>
            <person name="Grzebelus D."/>
            <person name="Ashrafi H."/>
            <person name="Zheng Z."/>
            <person name="Cheng S."/>
            <person name="Spooner D."/>
            <person name="Van Deynze A."/>
            <person name="Simon P."/>
        </authorList>
    </citation>
    <scope>NUCLEOTIDE SEQUENCE [LARGE SCALE GENOMIC DNA]</scope>
    <source>
        <tissue evidence="4">Leaf</tissue>
    </source>
</reference>
<feature type="region of interest" description="Leucine repeat II (LRII)" evidence="3">
    <location>
        <begin position="339"/>
        <end position="371"/>
    </location>
</feature>
<protein>
    <submittedName>
        <fullName evidence="4">Uncharacterized protein</fullName>
    </submittedName>
</protein>
<gene>
    <name evidence="4" type="ORF">DCAR_013212</name>
</gene>
<comment type="similarity">
    <text evidence="3">Belongs to the GRAS family.</text>
</comment>
<feature type="region of interest" description="VHIID" evidence="3">
    <location>
        <begin position="258"/>
        <end position="323"/>
    </location>
</feature>
<feature type="short sequence motif" description="VHIID" evidence="3">
    <location>
        <begin position="289"/>
        <end position="293"/>
    </location>
</feature>
<feature type="region of interest" description="Leucine repeat I (LRI)" evidence="3">
    <location>
        <begin position="179"/>
        <end position="239"/>
    </location>
</feature>
<accession>A0A165YZC8</accession>
<dbReference type="STRING" id="79200.A0A165YZC8"/>
<comment type="caution">
    <text evidence="3">Lacks conserved residue(s) required for the propagation of feature annotation.</text>
</comment>
<dbReference type="PANTHER" id="PTHR31636">
    <property type="entry name" value="OSJNBA0084A10.13 PROTEIN-RELATED"/>
    <property type="match status" value="1"/>
</dbReference>
<dbReference type="AlphaFoldDB" id="A0A165YZC8"/>
<evidence type="ECO:0000256" key="3">
    <source>
        <dbReference type="PROSITE-ProRule" id="PRU01191"/>
    </source>
</evidence>